<evidence type="ECO:0000256" key="13">
    <source>
        <dbReference type="PIRSR" id="PIRSR000948-1"/>
    </source>
</evidence>
<keyword evidence="18" id="KW-1185">Reference proteome</keyword>
<dbReference type="SUPFAM" id="SSF47862">
    <property type="entry name" value="Saposin"/>
    <property type="match status" value="1"/>
</dbReference>
<dbReference type="GO" id="GO:0016020">
    <property type="term" value="C:membrane"/>
    <property type="evidence" value="ECO:0007669"/>
    <property type="project" value="GOC"/>
</dbReference>
<gene>
    <name evidence="17" type="ORF">CEUTPL_LOCUS4812</name>
</gene>
<dbReference type="GO" id="GO:0006685">
    <property type="term" value="P:sphingomyelin catabolic process"/>
    <property type="evidence" value="ECO:0007669"/>
    <property type="project" value="UniProtKB-UniRule"/>
</dbReference>
<dbReference type="GO" id="GO:0016798">
    <property type="term" value="F:hydrolase activity, acting on glycosyl bonds"/>
    <property type="evidence" value="ECO:0007669"/>
    <property type="project" value="UniProtKB-KW"/>
</dbReference>
<dbReference type="GO" id="GO:0005615">
    <property type="term" value="C:extracellular space"/>
    <property type="evidence" value="ECO:0007669"/>
    <property type="project" value="TreeGrafter"/>
</dbReference>
<dbReference type="FunFam" id="3.60.21.10:FF:000077">
    <property type="entry name" value="Sphingomyelin phosphodiesterase"/>
    <property type="match status" value="1"/>
</dbReference>
<keyword evidence="5 15" id="KW-0732">Signal</keyword>
<keyword evidence="8 14" id="KW-1015">Disulfide bond</keyword>
<keyword evidence="6 12" id="KW-0378">Hydrolase</keyword>
<feature type="binding site" evidence="13">
    <location>
        <position position="475"/>
    </location>
    <ligand>
        <name>Zn(2+)</name>
        <dbReference type="ChEBI" id="CHEBI:29105"/>
        <label>1</label>
    </ligand>
</feature>
<evidence type="ECO:0000256" key="8">
    <source>
        <dbReference type="ARBA" id="ARBA00023157"/>
    </source>
</evidence>
<feature type="disulfide bond" evidence="14">
    <location>
        <begin position="99"/>
        <end position="175"/>
    </location>
</feature>
<feature type="signal peptide" evidence="15">
    <location>
        <begin position="1"/>
        <end position="20"/>
    </location>
</feature>
<feature type="disulfide bond" evidence="14">
    <location>
        <begin position="610"/>
        <end position="624"/>
    </location>
</feature>
<dbReference type="PROSITE" id="PS50015">
    <property type="entry name" value="SAP_B"/>
    <property type="match status" value="1"/>
</dbReference>
<feature type="binding site" evidence="13">
    <location>
        <position position="219"/>
    </location>
    <ligand>
        <name>Zn(2+)</name>
        <dbReference type="ChEBI" id="CHEBI:29105"/>
        <label>1</label>
    </ligand>
</feature>
<comment type="catalytic activity">
    <reaction evidence="11">
        <text>a sphingomyelin + H2O = phosphocholine + an N-acylsphing-4-enine + H(+)</text>
        <dbReference type="Rhea" id="RHEA:19253"/>
        <dbReference type="ChEBI" id="CHEBI:15377"/>
        <dbReference type="ChEBI" id="CHEBI:15378"/>
        <dbReference type="ChEBI" id="CHEBI:17636"/>
        <dbReference type="ChEBI" id="CHEBI:52639"/>
        <dbReference type="ChEBI" id="CHEBI:295975"/>
        <dbReference type="EC" id="3.1.4.12"/>
    </reaction>
    <physiologicalReaction direction="left-to-right" evidence="11">
        <dbReference type="Rhea" id="RHEA:19254"/>
    </physiologicalReaction>
</comment>
<evidence type="ECO:0000256" key="6">
    <source>
        <dbReference type="ARBA" id="ARBA00022801"/>
    </source>
</evidence>
<dbReference type="EC" id="3.1.4.12" evidence="12"/>
<keyword evidence="4 13" id="KW-0479">Metal-binding</keyword>
<dbReference type="GO" id="GO:0046872">
    <property type="term" value="F:metal ion binding"/>
    <property type="evidence" value="ECO:0007669"/>
    <property type="project" value="UniProtKB-KW"/>
</dbReference>
<dbReference type="InterPro" id="IPR008139">
    <property type="entry name" value="SaposinB_dom"/>
</dbReference>
<feature type="disulfide bond" evidence="14">
    <location>
        <begin position="102"/>
        <end position="167"/>
    </location>
</feature>
<evidence type="ECO:0000259" key="16">
    <source>
        <dbReference type="PROSITE" id="PS50015"/>
    </source>
</evidence>
<dbReference type="GO" id="GO:0061750">
    <property type="term" value="F:acid sphingomyelin phosphodiesterase activity"/>
    <property type="evidence" value="ECO:0007669"/>
    <property type="project" value="TreeGrafter"/>
</dbReference>
<evidence type="ECO:0000256" key="2">
    <source>
        <dbReference type="ARBA" id="ARBA00008234"/>
    </source>
</evidence>
<feature type="disulfide bond" evidence="14">
    <location>
        <begin position="399"/>
        <end position="447"/>
    </location>
</feature>
<dbReference type="InterPro" id="IPR011160">
    <property type="entry name" value="Sphingomy_PDE"/>
</dbReference>
<feature type="disulfide bond" evidence="14">
    <location>
        <begin position="232"/>
        <end position="237"/>
    </location>
</feature>
<dbReference type="InterPro" id="IPR041805">
    <property type="entry name" value="ASMase/PPN1_MPP"/>
</dbReference>
<dbReference type="Proteomes" id="UP001152799">
    <property type="component" value="Chromosome 2"/>
</dbReference>
<evidence type="ECO:0000256" key="11">
    <source>
        <dbReference type="ARBA" id="ARBA00047268"/>
    </source>
</evidence>
<proteinExistence type="inferred from homology"/>
<feature type="binding site" evidence="13">
    <location>
        <position position="473"/>
    </location>
    <ligand>
        <name>Zn(2+)</name>
        <dbReference type="ChEBI" id="CHEBI:29105"/>
        <label>2</label>
    </ligand>
</feature>
<evidence type="ECO:0000256" key="9">
    <source>
        <dbReference type="ARBA" id="ARBA00023180"/>
    </source>
</evidence>
<feature type="binding site" evidence="13">
    <location>
        <position position="331"/>
    </location>
    <ligand>
        <name>Zn(2+)</name>
        <dbReference type="ChEBI" id="CHEBI:29105"/>
        <label>2</label>
    </ligand>
</feature>
<comment type="subcellular location">
    <subcellularLocation>
        <location evidence="1">Secreted</location>
    </subcellularLocation>
</comment>
<name>A0A9P0DGU7_9CUCU</name>
<evidence type="ECO:0000256" key="1">
    <source>
        <dbReference type="ARBA" id="ARBA00004613"/>
    </source>
</evidence>
<feature type="binding site" evidence="13">
    <location>
        <position position="291"/>
    </location>
    <ligand>
        <name>Zn(2+)</name>
        <dbReference type="ChEBI" id="CHEBI:29105"/>
        <label>1</label>
    </ligand>
</feature>
<feature type="binding site" evidence="13">
    <location>
        <position position="217"/>
    </location>
    <ligand>
        <name>Zn(2+)</name>
        <dbReference type="ChEBI" id="CHEBI:29105"/>
        <label>1</label>
    </ligand>
</feature>
<keyword evidence="7 13" id="KW-0862">Zinc</keyword>
<evidence type="ECO:0000313" key="18">
    <source>
        <dbReference type="Proteomes" id="UP001152799"/>
    </source>
</evidence>
<comment type="function">
    <text evidence="12">Converts sphingomyelin to ceramide.</text>
</comment>
<evidence type="ECO:0000256" key="15">
    <source>
        <dbReference type="SAM" id="SignalP"/>
    </source>
</evidence>
<dbReference type="Pfam" id="PF19272">
    <property type="entry name" value="ASMase_C"/>
    <property type="match status" value="1"/>
</dbReference>
<reference evidence="17" key="1">
    <citation type="submission" date="2022-01" db="EMBL/GenBank/DDBJ databases">
        <authorList>
            <person name="King R."/>
        </authorList>
    </citation>
    <scope>NUCLEOTIDE SEQUENCE</scope>
</reference>
<dbReference type="AlphaFoldDB" id="A0A9P0DGU7"/>
<evidence type="ECO:0000256" key="5">
    <source>
        <dbReference type="ARBA" id="ARBA00022729"/>
    </source>
</evidence>
<keyword evidence="3" id="KW-0964">Secreted</keyword>
<dbReference type="InterPro" id="IPR029052">
    <property type="entry name" value="Metallo-depent_PP-like"/>
</dbReference>
<evidence type="ECO:0000256" key="14">
    <source>
        <dbReference type="PIRSR" id="PIRSR000948-2"/>
    </source>
</evidence>
<evidence type="ECO:0000313" key="17">
    <source>
        <dbReference type="EMBL" id="CAH1125925.1"/>
    </source>
</evidence>
<dbReference type="PIRSF" id="PIRSF000948">
    <property type="entry name" value="Sphingomy_PDE"/>
    <property type="match status" value="1"/>
</dbReference>
<dbReference type="PANTHER" id="PTHR10340">
    <property type="entry name" value="SPHINGOMYELIN PHOSPHODIESTERASE"/>
    <property type="match status" value="1"/>
</dbReference>
<dbReference type="InterPro" id="IPR004843">
    <property type="entry name" value="Calcineurin-like_PHP"/>
</dbReference>
<dbReference type="InterPro" id="IPR045473">
    <property type="entry name" value="ASM_C"/>
</dbReference>
<dbReference type="SUPFAM" id="SSF56300">
    <property type="entry name" value="Metallo-dependent phosphatases"/>
    <property type="match status" value="1"/>
</dbReference>
<feature type="binding site" evidence="13">
    <location>
        <position position="439"/>
    </location>
    <ligand>
        <name>Zn(2+)</name>
        <dbReference type="ChEBI" id="CHEBI:29105"/>
        <label>2</label>
    </ligand>
</feature>
<dbReference type="InterPro" id="IPR011001">
    <property type="entry name" value="Saposin-like"/>
</dbReference>
<dbReference type="PANTHER" id="PTHR10340:SF34">
    <property type="entry name" value="SPHINGOMYELIN PHOSPHODIESTERASE"/>
    <property type="match status" value="1"/>
</dbReference>
<accession>A0A9P0DGU7</accession>
<dbReference type="CDD" id="cd00842">
    <property type="entry name" value="MPP_ASMase"/>
    <property type="match status" value="1"/>
</dbReference>
<dbReference type="GO" id="GO:0046513">
    <property type="term" value="P:ceramide biosynthetic process"/>
    <property type="evidence" value="ECO:0007669"/>
    <property type="project" value="TreeGrafter"/>
</dbReference>
<organism evidence="17 18">
    <name type="scientific">Ceutorhynchus assimilis</name>
    <name type="common">cabbage seed weevil</name>
    <dbReference type="NCBI Taxonomy" id="467358"/>
    <lineage>
        <taxon>Eukaryota</taxon>
        <taxon>Metazoa</taxon>
        <taxon>Ecdysozoa</taxon>
        <taxon>Arthropoda</taxon>
        <taxon>Hexapoda</taxon>
        <taxon>Insecta</taxon>
        <taxon>Pterygota</taxon>
        <taxon>Neoptera</taxon>
        <taxon>Endopterygota</taxon>
        <taxon>Coleoptera</taxon>
        <taxon>Polyphaga</taxon>
        <taxon>Cucujiformia</taxon>
        <taxon>Curculionidae</taxon>
        <taxon>Ceutorhynchinae</taxon>
        <taxon>Ceutorhynchus</taxon>
    </lineage>
</organism>
<feature type="binding site" evidence="13">
    <location>
        <position position="291"/>
    </location>
    <ligand>
        <name>Zn(2+)</name>
        <dbReference type="ChEBI" id="CHEBI:29105"/>
        <label>2</label>
    </ligand>
</feature>
<dbReference type="OrthoDB" id="282973at2759"/>
<feature type="disulfide bond" evidence="14">
    <location>
        <begin position="238"/>
        <end position="262"/>
    </location>
</feature>
<dbReference type="GO" id="GO:0005764">
    <property type="term" value="C:lysosome"/>
    <property type="evidence" value="ECO:0007669"/>
    <property type="project" value="TreeGrafter"/>
</dbReference>
<dbReference type="Pfam" id="PF00149">
    <property type="entry name" value="Metallophos"/>
    <property type="match status" value="1"/>
</dbReference>
<keyword evidence="9" id="KW-0325">Glycoprotein</keyword>
<evidence type="ECO:0000256" key="7">
    <source>
        <dbReference type="ARBA" id="ARBA00022833"/>
    </source>
</evidence>
<keyword evidence="10 12" id="KW-0326">Glycosidase</keyword>
<evidence type="ECO:0000256" key="4">
    <source>
        <dbReference type="ARBA" id="ARBA00022723"/>
    </source>
</evidence>
<dbReference type="EMBL" id="OU892278">
    <property type="protein sequence ID" value="CAH1125925.1"/>
    <property type="molecule type" value="Genomic_DNA"/>
</dbReference>
<dbReference type="Gene3D" id="3.60.21.10">
    <property type="match status" value="1"/>
</dbReference>
<feature type="disulfide bond" evidence="14">
    <location>
        <begin position="600"/>
        <end position="604"/>
    </location>
</feature>
<evidence type="ECO:0000256" key="3">
    <source>
        <dbReference type="ARBA" id="ARBA00022525"/>
    </source>
</evidence>
<comment type="similarity">
    <text evidence="2 12">Belongs to the acid sphingomyelinase family.</text>
</comment>
<sequence length="634" mass="72776">MCTILFKVFVGVLLFKITEQVPVNNELIFDFEDDWNYKMQPDTSPMLNKSQNQFHQPFYTFVKDLKVEGIGRIATLPNSLPQSRGMKITGDIMRSKMSCSVCNLGAGLLYREIKSGIPFDEIKAKFVQICVAFKVESLNVCSGIFDTYGPEVLPVFKILSIGPSEICKLVFGESCTGSEVASHEWNIDFPDTPKPPVQIEPLPKIGKPAFKVLQISDTHYDLDYVEGASANCEEPICCRTYSTPREKEDLVPAGRWGSYEKCDAPKVLLENMLQNIAMQHPDIDYILWTGDLPPHDIWNQTKEYNLNVIRTTIEMVIKAFPDTPIFPAIGNHEASPSGNFAPPWMKDTSHSTSWIYNELGKSWSRWLPQATNNTVHRGAFYSVLLRPSFRLISINTNYCHSLSWWLLVNSTDPASELKWLVNQLQHAENKGEKVHIIGHIAPGSSDCMKIWSRNFYEIVHRYESTIKALFYGHSHADEFEVFYETTEYSRPTAVAYLAPSVTTYTNYNPAYRIYYIDGDHEDSTRAILDHETWTFDLETANVPNNEPLWYKLYSAKEAYRMASLRPEQWNNLIDNMVTNEERFEEFYRNYYRNSPVTPSCDTNCKVQILCDLKAAKSNSRHQLCHELETIFKTN</sequence>
<evidence type="ECO:0000256" key="10">
    <source>
        <dbReference type="ARBA" id="ARBA00023295"/>
    </source>
</evidence>
<evidence type="ECO:0000256" key="12">
    <source>
        <dbReference type="PIRNR" id="PIRNR000948"/>
    </source>
</evidence>
<protein>
    <recommendedName>
        <fullName evidence="12">Sphingomyelin phosphodiesterase</fullName>
        <ecNumber evidence="12">3.1.4.12</ecNumber>
    </recommendedName>
</protein>
<feature type="disulfide bond" evidence="14">
    <location>
        <begin position="130"/>
        <end position="141"/>
    </location>
</feature>
<feature type="chain" id="PRO_5040347997" description="Sphingomyelin phosphodiesterase" evidence="15">
    <location>
        <begin position="21"/>
        <end position="634"/>
    </location>
</feature>
<comment type="cofactor">
    <cofactor evidence="13">
        <name>Zn(2+)</name>
        <dbReference type="ChEBI" id="CHEBI:29105"/>
    </cofactor>
    <text evidence="13">Binds 2 Zn(2+) ions per subunit.</text>
</comment>
<feature type="domain" description="Saposin B-type" evidence="16">
    <location>
        <begin position="95"/>
        <end position="179"/>
    </location>
</feature>